<dbReference type="InterPro" id="IPR045120">
    <property type="entry name" value="Suco/Slp1-like"/>
</dbReference>
<feature type="region of interest" description="Disordered" evidence="6">
    <location>
        <begin position="1118"/>
        <end position="1172"/>
    </location>
</feature>
<dbReference type="PANTHER" id="PTHR12953">
    <property type="entry name" value="MEMBRANE PROTEIN CH1 RELATED"/>
    <property type="match status" value="1"/>
</dbReference>
<feature type="compositionally biased region" description="Polar residues" evidence="6">
    <location>
        <begin position="178"/>
        <end position="189"/>
    </location>
</feature>
<evidence type="ECO:0000256" key="1">
    <source>
        <dbReference type="ARBA" id="ARBA00004370"/>
    </source>
</evidence>
<feature type="compositionally biased region" description="Low complexity" evidence="6">
    <location>
        <begin position="158"/>
        <end position="167"/>
    </location>
</feature>
<organism evidence="8 9">
    <name type="scientific">Triplophysa tibetana</name>
    <dbReference type="NCBI Taxonomy" id="1572043"/>
    <lineage>
        <taxon>Eukaryota</taxon>
        <taxon>Metazoa</taxon>
        <taxon>Chordata</taxon>
        <taxon>Craniata</taxon>
        <taxon>Vertebrata</taxon>
        <taxon>Euteleostomi</taxon>
        <taxon>Actinopterygii</taxon>
        <taxon>Neopterygii</taxon>
        <taxon>Teleostei</taxon>
        <taxon>Ostariophysi</taxon>
        <taxon>Cypriniformes</taxon>
        <taxon>Nemacheilidae</taxon>
        <taxon>Triplophysa</taxon>
    </lineage>
</organism>
<keyword evidence="7" id="KW-0732">Signal</keyword>
<evidence type="ECO:0000256" key="5">
    <source>
        <dbReference type="SAM" id="Coils"/>
    </source>
</evidence>
<sequence>MKKLRVLLLCAVLALLCWQSGHHVYCSEEISAGQELPAQDDSHYAMQEPGADKEVKEESTTRVQASNDVGLATERAILEEALLHLKDDPHEEQHKQTVNLDEVVEEAQIQLESDLSEQDQQQQQQEEVEEQEPQNAQQPDQPPTLTQPQTTPPPQAQPDPETAQATATEEKSVLTPPQMDQQVEDSSTPAAELQSPESASPTSVTYSESSSSGLDVPHADVPVENSSANQCEVGSVPPFSQPLGTILNSNVVEEHAENIGTLEQDMETIKDPVLIPDKDLAELEQTDEIPPPSEHKKVDHEGATDPPVPGKEDIPTFDEWKKKQMEVEEKKKYPRVSQKAMCMVELLSHFGSEHFCPLSLIRVFGTSMVEEYDEIADSQDTSERSEYLDEDYDYPPGYLPSEDKTSKNLLGSATNAIMNMVKNIAGNVLGGKPELEDGVEIEGNASSGTENLTETSTETLTETSTETTLMPEPTPTEQPAVLDTLELAPTQVKEDEVDVSDPEPDSVPPPEESRIVILIKGEEDEEATQQTVTLLEKEEEEEREEEEREEEEGEEEKRRAEVWERENTFYCGHLSTLSCLASLHEYFYCYCSAALARDRQLRDRRHKAQHTHPDTDTQSSPQHSLTTTTPTQEPPVLSEKPAEGEHTSRVQSGVITPTETVSILNQPSSEGVAIDQELQRETVVLEPSRTSTFTAPSLSDTPTQNIPEPLPTEELVDQHPLYLENTPETLVSISSEIPTQSASSILTSTTSEPHIPETDPPKLELPTPTKELPVQPLPTHTRPADIPPPTELPFPPPDVSDNGKPAGVDDTHQVSEVSENPPSQQEEIVDEILLSQTGQHRTVGEFYAEQQHSSENGYVNGNGNGNQVHGSNQKESVFMRLNNRIKALEMNMSLSSRYLEELSQRYRKQMEEMQRAFNKTIIKLQNTSRIAEEQDQKQTESIQLLQSQLENATNIMLNLSATVAELQREVSDRQSYLVLSLVLCMMLGLLICMQCCKSSPNHNTSPTIPKSNHYPSPKRCFSSYDDMSLKRRVSYPLVRSKSFQLPTSEVGPDDLYIVEPLRFSPEKKKKRCKTKGVDKVETLQAFVPSVTLVNGKPKCNDESSFQFMPSVCDGYASTSSSRDVVSEGSSGSSVSTLSEESYSSGPSLNGHNPTLCNKEPPPTFPSVKSKIEKRSLKRRRFKNAEQQQEERCRVVIQHTPLPVSAGVMPTLEELMKGKGELGVAAFGRTAVTGRV</sequence>
<feature type="chain" id="PRO_5022695442" evidence="7">
    <location>
        <begin position="24"/>
        <end position="1235"/>
    </location>
</feature>
<evidence type="ECO:0000256" key="6">
    <source>
        <dbReference type="SAM" id="MobiDB-lite"/>
    </source>
</evidence>
<feature type="compositionally biased region" description="Polar residues" evidence="6">
    <location>
        <begin position="616"/>
        <end position="631"/>
    </location>
</feature>
<feature type="signal peptide" evidence="7">
    <location>
        <begin position="1"/>
        <end position="23"/>
    </location>
</feature>
<comment type="subcellular location">
    <subcellularLocation>
        <location evidence="1">Membrane</location>
    </subcellularLocation>
</comment>
<feature type="region of interest" description="Disordered" evidence="6">
    <location>
        <begin position="741"/>
        <end position="825"/>
    </location>
</feature>
<dbReference type="GO" id="GO:0005737">
    <property type="term" value="C:cytoplasm"/>
    <property type="evidence" value="ECO:0007669"/>
    <property type="project" value="TreeGrafter"/>
</dbReference>
<evidence type="ECO:0000256" key="4">
    <source>
        <dbReference type="ARBA" id="ARBA00023136"/>
    </source>
</evidence>
<feature type="region of interest" description="Disordered" evidence="6">
    <location>
        <begin position="602"/>
        <end position="660"/>
    </location>
</feature>
<keyword evidence="9" id="KW-1185">Reference proteome</keyword>
<evidence type="ECO:0000313" key="9">
    <source>
        <dbReference type="Proteomes" id="UP000324632"/>
    </source>
</evidence>
<feature type="region of interest" description="Disordered" evidence="6">
    <location>
        <begin position="40"/>
        <end position="68"/>
    </location>
</feature>
<feature type="compositionally biased region" description="Polar residues" evidence="6">
    <location>
        <begin position="688"/>
        <end position="705"/>
    </location>
</feature>
<keyword evidence="2" id="KW-0812">Transmembrane</keyword>
<dbReference type="GO" id="GO:0034975">
    <property type="term" value="P:protein folding in endoplasmic reticulum"/>
    <property type="evidence" value="ECO:0007669"/>
    <property type="project" value="TreeGrafter"/>
</dbReference>
<feature type="region of interest" description="Disordered" evidence="6">
    <location>
        <begin position="443"/>
        <end position="480"/>
    </location>
</feature>
<feature type="compositionally biased region" description="Low complexity" evidence="6">
    <location>
        <begin position="133"/>
        <end position="149"/>
    </location>
</feature>
<keyword evidence="4" id="KW-0472">Membrane</keyword>
<feature type="region of interest" description="Disordered" evidence="6">
    <location>
        <begin position="112"/>
        <end position="243"/>
    </location>
</feature>
<evidence type="ECO:0000256" key="2">
    <source>
        <dbReference type="ARBA" id="ARBA00022692"/>
    </source>
</evidence>
<evidence type="ECO:0000313" key="8">
    <source>
        <dbReference type="EMBL" id="KAA0708806.1"/>
    </source>
</evidence>
<feature type="compositionally biased region" description="Low complexity" evidence="6">
    <location>
        <begin position="198"/>
        <end position="212"/>
    </location>
</feature>
<dbReference type="GO" id="GO:0016020">
    <property type="term" value="C:membrane"/>
    <property type="evidence" value="ECO:0007669"/>
    <property type="project" value="UniProtKB-SubCell"/>
</dbReference>
<feature type="coiled-coil region" evidence="5">
    <location>
        <begin position="899"/>
        <end position="969"/>
    </location>
</feature>
<feature type="compositionally biased region" description="Basic and acidic residues" evidence="6">
    <location>
        <begin position="293"/>
        <end position="303"/>
    </location>
</feature>
<accession>A0A5A9NI88</accession>
<feature type="compositionally biased region" description="Basic and acidic residues" evidence="6">
    <location>
        <begin position="50"/>
        <end position="60"/>
    </location>
</feature>
<feature type="compositionally biased region" description="Low complexity" evidence="6">
    <location>
        <begin position="1118"/>
        <end position="1147"/>
    </location>
</feature>
<feature type="compositionally biased region" description="Polar residues" evidence="6">
    <location>
        <begin position="741"/>
        <end position="752"/>
    </location>
</feature>
<dbReference type="Proteomes" id="UP000324632">
    <property type="component" value="Chromosome 18"/>
</dbReference>
<dbReference type="AlphaFoldDB" id="A0A5A9NI88"/>
<keyword evidence="5" id="KW-0175">Coiled coil</keyword>
<evidence type="ECO:0000256" key="7">
    <source>
        <dbReference type="SAM" id="SignalP"/>
    </source>
</evidence>
<dbReference type="EMBL" id="SOYY01000018">
    <property type="protein sequence ID" value="KAA0708806.1"/>
    <property type="molecule type" value="Genomic_DNA"/>
</dbReference>
<evidence type="ECO:0000256" key="3">
    <source>
        <dbReference type="ARBA" id="ARBA00022989"/>
    </source>
</evidence>
<feature type="compositionally biased region" description="Polar residues" evidence="6">
    <location>
        <begin position="814"/>
        <end position="825"/>
    </location>
</feature>
<feature type="compositionally biased region" description="Acidic residues" evidence="6">
    <location>
        <begin position="495"/>
        <end position="504"/>
    </location>
</feature>
<dbReference type="PANTHER" id="PTHR12953:SF0">
    <property type="entry name" value="SUN DOMAIN-CONTAINING OSSIFICATION FACTOR"/>
    <property type="match status" value="1"/>
</dbReference>
<keyword evidence="3" id="KW-1133">Transmembrane helix</keyword>
<comment type="caution">
    <text evidence="8">The sequence shown here is derived from an EMBL/GenBank/DDBJ whole genome shotgun (WGS) entry which is preliminary data.</text>
</comment>
<protein>
    <submittedName>
        <fullName evidence="8">SUN domain-containing ossification factor</fullName>
    </submittedName>
</protein>
<name>A0A5A9NI88_9TELE</name>
<feature type="compositionally biased region" description="Polar residues" evidence="6">
    <location>
        <begin position="649"/>
        <end position="660"/>
    </location>
</feature>
<proteinExistence type="predicted"/>
<feature type="compositionally biased region" description="Acidic residues" evidence="6">
    <location>
        <begin position="537"/>
        <end position="554"/>
    </location>
</feature>
<feature type="compositionally biased region" description="Pro residues" evidence="6">
    <location>
        <begin position="785"/>
        <end position="798"/>
    </location>
</feature>
<gene>
    <name evidence="8" type="ORF">E1301_Tti018478</name>
</gene>
<feature type="compositionally biased region" description="Low complexity" evidence="6">
    <location>
        <begin position="449"/>
        <end position="477"/>
    </location>
</feature>
<feature type="region of interest" description="Disordered" evidence="6">
    <location>
        <begin position="287"/>
        <end position="313"/>
    </location>
</feature>
<reference evidence="8 9" key="1">
    <citation type="journal article" date="2019" name="Mol. Ecol. Resour.">
        <title>Chromosome-level genome assembly of Triplophysa tibetana, a fish adapted to the harsh high-altitude environment of the Tibetan Plateau.</title>
        <authorList>
            <person name="Yang X."/>
            <person name="Liu H."/>
            <person name="Ma Z."/>
            <person name="Zou Y."/>
            <person name="Zou M."/>
            <person name="Mao Y."/>
            <person name="Li X."/>
            <person name="Wang H."/>
            <person name="Chen T."/>
            <person name="Wang W."/>
            <person name="Yang R."/>
        </authorList>
    </citation>
    <scope>NUCLEOTIDE SEQUENCE [LARGE SCALE GENOMIC DNA]</scope>
    <source>
        <strain evidence="8">TTIB1903HZAU</strain>
        <tissue evidence="8">Muscle</tissue>
    </source>
</reference>
<feature type="region of interest" description="Disordered" evidence="6">
    <location>
        <begin position="683"/>
        <end position="705"/>
    </location>
</feature>
<feature type="region of interest" description="Disordered" evidence="6">
    <location>
        <begin position="492"/>
        <end position="560"/>
    </location>
</feature>